<gene>
    <name evidence="2" type="ORF">A2W41_04360</name>
</gene>
<comment type="caution">
    <text evidence="2">The sequence shown here is derived from an EMBL/GenBank/DDBJ whole genome shotgun (WGS) entry which is preliminary data.</text>
</comment>
<proteinExistence type="predicted"/>
<reference evidence="2 3" key="1">
    <citation type="journal article" date="2016" name="Nat. Commun.">
        <title>Thousands of microbial genomes shed light on interconnected biogeochemical processes in an aquifer system.</title>
        <authorList>
            <person name="Anantharaman K."/>
            <person name="Brown C.T."/>
            <person name="Hug L.A."/>
            <person name="Sharon I."/>
            <person name="Castelle C.J."/>
            <person name="Probst A.J."/>
            <person name="Thomas B.C."/>
            <person name="Singh A."/>
            <person name="Wilkins M.J."/>
            <person name="Karaoz U."/>
            <person name="Brodie E.L."/>
            <person name="Williams K.H."/>
            <person name="Hubbard S.S."/>
            <person name="Banfield J.F."/>
        </authorList>
    </citation>
    <scope>NUCLEOTIDE SEQUENCE [LARGE SCALE GENOMIC DNA]</scope>
</reference>
<protein>
    <recommendedName>
        <fullName evidence="1">RNHCP domain-containing protein</fullName>
    </recommendedName>
</protein>
<dbReference type="EMBL" id="MHNI01000005">
    <property type="protein sequence ID" value="OGZ43536.1"/>
    <property type="molecule type" value="Genomic_DNA"/>
</dbReference>
<dbReference type="Pfam" id="PF12647">
    <property type="entry name" value="RNHCP"/>
    <property type="match status" value="1"/>
</dbReference>
<dbReference type="InterPro" id="IPR024439">
    <property type="entry name" value="RNHCP"/>
</dbReference>
<evidence type="ECO:0000313" key="3">
    <source>
        <dbReference type="Proteomes" id="UP000176700"/>
    </source>
</evidence>
<evidence type="ECO:0000259" key="1">
    <source>
        <dbReference type="Pfam" id="PF12647"/>
    </source>
</evidence>
<sequence>MTSKKFQRTKEDFICKWCGFFVRGSGYTNHCPQCLRSKHVDMNPGDRKAQCQGSMDPVGVEFNGGEYTILHRCVSCSFEKRNKMAKDDNFDVVLQLSIRPTNR</sequence>
<dbReference type="Proteomes" id="UP000176700">
    <property type="component" value="Unassembled WGS sequence"/>
</dbReference>
<accession>A0A1G2FZQ9</accession>
<dbReference type="AlphaFoldDB" id="A0A1G2FZQ9"/>
<name>A0A1G2FZQ9_9BACT</name>
<evidence type="ECO:0000313" key="2">
    <source>
        <dbReference type="EMBL" id="OGZ43536.1"/>
    </source>
</evidence>
<dbReference type="SUPFAM" id="SSF57802">
    <property type="entry name" value="Rubredoxin-like"/>
    <property type="match status" value="1"/>
</dbReference>
<feature type="domain" description="RNHCP" evidence="1">
    <location>
        <begin position="11"/>
        <end position="92"/>
    </location>
</feature>
<organism evidence="2 3">
    <name type="scientific">Candidatus Ryanbacteria bacterium RIFCSPHIGHO2_01_45_13</name>
    <dbReference type="NCBI Taxonomy" id="1802112"/>
    <lineage>
        <taxon>Bacteria</taxon>
        <taxon>Candidatus Ryaniibacteriota</taxon>
    </lineage>
</organism>